<dbReference type="CDD" id="cd22160">
    <property type="entry name" value="F-box_AtFBL13-like"/>
    <property type="match status" value="3"/>
</dbReference>
<dbReference type="Proteomes" id="UP001428341">
    <property type="component" value="Unassembled WGS sequence"/>
</dbReference>
<feature type="domain" description="F-box" evidence="1">
    <location>
        <begin position="497"/>
        <end position="544"/>
    </location>
</feature>
<dbReference type="SUPFAM" id="SSF52047">
    <property type="entry name" value="RNI-like"/>
    <property type="match status" value="2"/>
</dbReference>
<protein>
    <recommendedName>
        <fullName evidence="1">F-box domain-containing protein</fullName>
    </recommendedName>
</protein>
<name>A0AAP0LXS6_9ROSI</name>
<dbReference type="Pfam" id="PF23622">
    <property type="entry name" value="LRR_At1g61320_AtMIF1"/>
    <property type="match status" value="3"/>
</dbReference>
<dbReference type="Gene3D" id="3.80.10.10">
    <property type="entry name" value="Ribonuclease Inhibitor"/>
    <property type="match status" value="2"/>
</dbReference>
<evidence type="ECO:0000313" key="3">
    <source>
        <dbReference type="Proteomes" id="UP001428341"/>
    </source>
</evidence>
<dbReference type="Pfam" id="PF00646">
    <property type="entry name" value="F-box"/>
    <property type="match status" value="3"/>
</dbReference>
<dbReference type="InterPro" id="IPR036047">
    <property type="entry name" value="F-box-like_dom_sf"/>
</dbReference>
<dbReference type="InterPro" id="IPR055357">
    <property type="entry name" value="LRR_At1g61320_AtMIF1"/>
</dbReference>
<dbReference type="Gene3D" id="1.20.1280.50">
    <property type="match status" value="2"/>
</dbReference>
<dbReference type="PROSITE" id="PS50181">
    <property type="entry name" value="FBOX"/>
    <property type="match status" value="1"/>
</dbReference>
<evidence type="ECO:0000313" key="2">
    <source>
        <dbReference type="EMBL" id="KAK9186894.1"/>
    </source>
</evidence>
<sequence>MGKKHKNKKKKNHQGQKQLINIEDDTKVIIPREENPVDLLSSLPNDILCCIISLLPFKSAVKTSFLATRWRHLWKITSERTGTLDDAVDAVFDFCEDFYYELNNLRGLQFNFGKGNVLLCSVSPGGNKLHLDFSTGKQECPLLFCWDLVINFRIPSSEPHHCIKLIKNLHLVSVMHHTAGAISSLASKFPFLESFTIAKCRGLQSLSITATPRLLKLSVFDCPGLTYFRITATCLKSLRYRGLFPEVLRHYGGSMEDAMLDLRKGPSNSIDDFYFGPKLFSLRSAKTLTLCRWTYEALIYPHRRVQFSKLEELWWIDYENDEKYNSDALISFLKLCPLLERLSVTISPKPGRLTIPCACSTQLADDTIPKQLKFVKLEGFRNEEDMISLAKRLKEVFFLEPKIVATSKQISVRSLVKALEFQEGESAYKFVKEFQMSYFVESSTIAKRKLGYNVYTLSFIESIMEKKLQNKERQNRDNMHNNILPEENQVFEGTKDEDFISELPDDILFRIISSLPCETLVQTRTLSKRWRELWKRASDFFGTIDGIPIVITSLLDPFYRQTATHNHREVQLHFGHSGGLLATIEDNGTLHLNFSDGGQETLKHFDWRLNLNCRFIIPKAFSFGFQSVKALHLTCVNHLTKEKVSFLTSYLLLESLHITDCKGLWSLFIHCSSSLKTLKIVNCLALRDIDLFTDKLENLCFQGKIPWLWLHGMPFLENVMFESPPCSDSCRPSLLQSLVRVVNVKILTVSGWLFTEALRIRPAFIMKQNILLKNLKELRWIESSMDNLKIDTLILFLSICPSLEKLFINMDATNYDTPVETIPAIYRDALTNKSVCKRTYVYDQFLNETWSMKFHIFAVDHVLFPNRADKLFGMFQALQCLTHILAWNPFMEETAGDIISSLPSEILFHIISLLPFESAIQTIFLSTRWRLLWNMALVQKHGTKEDVASAVSQFLTNFNEHDPRKNTRRFMFHFGKDSVLTAIIAPNNKLHLHFSAIKQEFPRRFGLVLELNPQNPIHQPNPPAFFVKTLNLSSVNYLSNDIVSSIISSFRFLENLKISGCNGLRTLYIDSNTKLLELTIFDCLHLKSVCIKSPKLRTLRYRGPLPWFWPENHYNLEDAMLDFRKGPGYRGFESCDFDPVLLTIKNAEVLTLCKWTFEALICPSLSSVETEFQFYNLKELWWIDNSSEGYSSDSLITFLKLCPSLESLFITNDPESYHMASTAACSKQVGKHSELGNLKVVKLEGFLNQNDEIKFAEHLQEIITVDPLVLATSDGICWRRLVIPSQSQQTKQGVSNLEVLAATQESNYSYKTEENIFSHIQIMRTKG</sequence>
<keyword evidence="3" id="KW-1185">Reference proteome</keyword>
<dbReference type="InterPro" id="IPR053781">
    <property type="entry name" value="F-box_AtFBL13-like"/>
</dbReference>
<evidence type="ECO:0000259" key="1">
    <source>
        <dbReference type="PROSITE" id="PS50181"/>
    </source>
</evidence>
<dbReference type="InterPro" id="IPR032675">
    <property type="entry name" value="LRR_dom_sf"/>
</dbReference>
<gene>
    <name evidence="2" type="ORF">WN944_018283</name>
</gene>
<dbReference type="SMART" id="SM00256">
    <property type="entry name" value="FBOX"/>
    <property type="match status" value="3"/>
</dbReference>
<organism evidence="2 3">
    <name type="scientific">Citrus x changshan-huyou</name>
    <dbReference type="NCBI Taxonomy" id="2935761"/>
    <lineage>
        <taxon>Eukaryota</taxon>
        <taxon>Viridiplantae</taxon>
        <taxon>Streptophyta</taxon>
        <taxon>Embryophyta</taxon>
        <taxon>Tracheophyta</taxon>
        <taxon>Spermatophyta</taxon>
        <taxon>Magnoliopsida</taxon>
        <taxon>eudicotyledons</taxon>
        <taxon>Gunneridae</taxon>
        <taxon>Pentapetalae</taxon>
        <taxon>rosids</taxon>
        <taxon>malvids</taxon>
        <taxon>Sapindales</taxon>
        <taxon>Rutaceae</taxon>
        <taxon>Aurantioideae</taxon>
        <taxon>Citrus</taxon>
    </lineage>
</organism>
<dbReference type="SUPFAM" id="SSF81383">
    <property type="entry name" value="F-box domain"/>
    <property type="match status" value="3"/>
</dbReference>
<reference evidence="2 3" key="1">
    <citation type="submission" date="2024-05" db="EMBL/GenBank/DDBJ databases">
        <title>Haplotype-resolved chromosome-level genome assembly of Huyou (Citrus changshanensis).</title>
        <authorList>
            <person name="Miao C."/>
            <person name="Chen W."/>
            <person name="Wu Y."/>
            <person name="Wang L."/>
            <person name="Zhao S."/>
            <person name="Grierson D."/>
            <person name="Xu C."/>
            <person name="Chen K."/>
        </authorList>
    </citation>
    <scope>NUCLEOTIDE SEQUENCE [LARGE SCALE GENOMIC DNA]</scope>
    <source>
        <strain evidence="2">01-14</strain>
        <tissue evidence="2">Leaf</tissue>
    </source>
</reference>
<dbReference type="InterPro" id="IPR053772">
    <property type="entry name" value="At1g61320/At1g61330-like"/>
</dbReference>
<dbReference type="PANTHER" id="PTHR34145:SF53">
    <property type="entry name" value="LEUCINE-RICH REPEAT DOMAIN SUPERFAMILY"/>
    <property type="match status" value="1"/>
</dbReference>
<dbReference type="EMBL" id="JBCGBO010000007">
    <property type="protein sequence ID" value="KAK9186894.1"/>
    <property type="molecule type" value="Genomic_DNA"/>
</dbReference>
<accession>A0AAP0LXS6</accession>
<proteinExistence type="predicted"/>
<dbReference type="PANTHER" id="PTHR34145">
    <property type="entry name" value="OS02G0105600 PROTEIN"/>
    <property type="match status" value="1"/>
</dbReference>
<dbReference type="InterPro" id="IPR001810">
    <property type="entry name" value="F-box_dom"/>
</dbReference>
<comment type="caution">
    <text evidence="2">The sequence shown here is derived from an EMBL/GenBank/DDBJ whole genome shotgun (WGS) entry which is preliminary data.</text>
</comment>